<organism evidence="2 3">
    <name type="scientific">Saccharothrix syringae</name>
    <name type="common">Nocardiopsis syringae</name>
    <dbReference type="NCBI Taxonomy" id="103733"/>
    <lineage>
        <taxon>Bacteria</taxon>
        <taxon>Bacillati</taxon>
        <taxon>Actinomycetota</taxon>
        <taxon>Actinomycetes</taxon>
        <taxon>Pseudonocardiales</taxon>
        <taxon>Pseudonocardiaceae</taxon>
        <taxon>Saccharothrix</taxon>
    </lineage>
</organism>
<dbReference type="Pfam" id="PF14430">
    <property type="entry name" value="Imm1"/>
    <property type="match status" value="1"/>
</dbReference>
<sequence>MSFTAVWPISDPRDSDAADSLTAGGPEDVEALVNRLAEPGAGAAVLEHLDRETMTDTEGLLGAPGATRMPDHDVVVAVRDGYGYLVYTDVEHDTATLEGAPESPGYHSEYVEYPDGSGVPVEVLTAALKDFLATAQRPTCVEWREI</sequence>
<reference evidence="3" key="1">
    <citation type="journal article" date="2021" name="Curr. Microbiol.">
        <title>Complete genome of nocamycin-producing strain Saccharothrix syringae NRRL B-16468 reveals the biosynthetic potential for secondary metabolites.</title>
        <authorList>
            <person name="Mo X."/>
            <person name="Yang S."/>
        </authorList>
    </citation>
    <scope>NUCLEOTIDE SEQUENCE [LARGE SCALE GENOMIC DNA]</scope>
    <source>
        <strain evidence="3">ATCC 51364 / DSM 43886 / JCM 6844 / KCTC 9398 / NBRC 14523 / NRRL B-16468 / INA 2240</strain>
    </source>
</reference>
<name>A0A5Q0HB83_SACSY</name>
<accession>A0A5Q0HB83</accession>
<keyword evidence="3" id="KW-1185">Reference proteome</keyword>
<dbReference type="EMBL" id="CP034550">
    <property type="protein sequence ID" value="QFZ23224.1"/>
    <property type="molecule type" value="Genomic_DNA"/>
</dbReference>
<dbReference type="Proteomes" id="UP000325787">
    <property type="component" value="Chromosome"/>
</dbReference>
<dbReference type="KEGG" id="ssyi:EKG83_42490"/>
<dbReference type="RefSeq" id="WP_033429099.1">
    <property type="nucleotide sequence ID" value="NZ_CP034550.1"/>
</dbReference>
<feature type="region of interest" description="Disordered" evidence="1">
    <location>
        <begin position="1"/>
        <end position="24"/>
    </location>
</feature>
<proteinExistence type="predicted"/>
<evidence type="ECO:0000313" key="2">
    <source>
        <dbReference type="EMBL" id="QFZ23224.1"/>
    </source>
</evidence>
<dbReference type="AlphaFoldDB" id="A0A5Q0HB83"/>
<evidence type="ECO:0008006" key="4">
    <source>
        <dbReference type="Google" id="ProtNLM"/>
    </source>
</evidence>
<evidence type="ECO:0000256" key="1">
    <source>
        <dbReference type="SAM" id="MobiDB-lite"/>
    </source>
</evidence>
<dbReference type="OrthoDB" id="3692627at2"/>
<dbReference type="InterPro" id="IPR025680">
    <property type="entry name" value="DddI"/>
</dbReference>
<protein>
    <recommendedName>
        <fullName evidence="4">Immunity protein Imm1</fullName>
    </recommendedName>
</protein>
<evidence type="ECO:0000313" key="3">
    <source>
        <dbReference type="Proteomes" id="UP000325787"/>
    </source>
</evidence>
<gene>
    <name evidence="2" type="ORF">EKG83_42490</name>
</gene>